<gene>
    <name evidence="1" type="ORF">DCAF_LOCUS13630</name>
</gene>
<proteinExistence type="predicted"/>
<feature type="non-terminal residue" evidence="1">
    <location>
        <position position="1"/>
    </location>
</feature>
<accession>A0AAV1RSR7</accession>
<keyword evidence="2" id="KW-1185">Reference proteome</keyword>
<dbReference type="EMBL" id="CAWUPB010001153">
    <property type="protein sequence ID" value="CAK7338582.1"/>
    <property type="molecule type" value="Genomic_DNA"/>
</dbReference>
<dbReference type="Proteomes" id="UP001314170">
    <property type="component" value="Unassembled WGS sequence"/>
</dbReference>
<dbReference type="AlphaFoldDB" id="A0AAV1RSR7"/>
<name>A0AAV1RSR7_9ROSI</name>
<evidence type="ECO:0000313" key="2">
    <source>
        <dbReference type="Proteomes" id="UP001314170"/>
    </source>
</evidence>
<evidence type="ECO:0000313" key="1">
    <source>
        <dbReference type="EMBL" id="CAK7338582.1"/>
    </source>
</evidence>
<reference evidence="1 2" key="1">
    <citation type="submission" date="2024-01" db="EMBL/GenBank/DDBJ databases">
        <authorList>
            <person name="Waweru B."/>
        </authorList>
    </citation>
    <scope>NUCLEOTIDE SEQUENCE [LARGE SCALE GENOMIC DNA]</scope>
</reference>
<organism evidence="1 2">
    <name type="scientific">Dovyalis caffra</name>
    <dbReference type="NCBI Taxonomy" id="77055"/>
    <lineage>
        <taxon>Eukaryota</taxon>
        <taxon>Viridiplantae</taxon>
        <taxon>Streptophyta</taxon>
        <taxon>Embryophyta</taxon>
        <taxon>Tracheophyta</taxon>
        <taxon>Spermatophyta</taxon>
        <taxon>Magnoliopsida</taxon>
        <taxon>eudicotyledons</taxon>
        <taxon>Gunneridae</taxon>
        <taxon>Pentapetalae</taxon>
        <taxon>rosids</taxon>
        <taxon>fabids</taxon>
        <taxon>Malpighiales</taxon>
        <taxon>Salicaceae</taxon>
        <taxon>Flacourtieae</taxon>
        <taxon>Dovyalis</taxon>
    </lineage>
</organism>
<comment type="caution">
    <text evidence="1">The sequence shown here is derived from an EMBL/GenBank/DDBJ whole genome shotgun (WGS) entry which is preliminary data.</text>
</comment>
<protein>
    <submittedName>
        <fullName evidence="1">Uncharacterized protein</fullName>
    </submittedName>
</protein>
<sequence length="77" mass="8684">YCEVREAAKDTFSHKDNTPELVAIESVLHDLRQGDLYCKREGYLAQNQRRACVKPSARYEGKKADVNDALGIEKSIA</sequence>